<gene>
    <name evidence="2" type="ORF">AAG570_010713</name>
</gene>
<dbReference type="EMBL" id="JBFDAA010000005">
    <property type="protein sequence ID" value="KAL1132761.1"/>
    <property type="molecule type" value="Genomic_DNA"/>
</dbReference>
<comment type="caution">
    <text evidence="2">The sequence shown here is derived from an EMBL/GenBank/DDBJ whole genome shotgun (WGS) entry which is preliminary data.</text>
</comment>
<name>A0ABD0YNE0_9HEMI</name>
<evidence type="ECO:0000313" key="2">
    <source>
        <dbReference type="EMBL" id="KAL1132761.1"/>
    </source>
</evidence>
<keyword evidence="3" id="KW-1185">Reference proteome</keyword>
<sequence length="493" mass="55138">MDRVVEKIASDILLPMLEASSRDFCILRSVKSKFYTFLTRIGPPEQAAVIMSKCLESRTSLLSFTKARVLAKKVASKNRMTGNLLAAEEVENDPFQSIRIECESESPTVYEEIGRETETELMELANELAEIEEVGRLLQEENDEIETMQRFRDKNIERYSSCEPDKISFSEIVDKINEICGQPVKHRPDDETQTDVAAAMLHLEEKGLKMTSSPAKIFTNLFPVESDVVSLAGTNVEVAEGISIPMSRPMRIVAKGPPYEDAGMIDFIRTDKQFIVPHAPVSAPSSDLPQLLGATNSMIEANRSSSGSKAPNEFQVVLDAIPSARSAHIQMRGSQSPKWFPGYYAILPNNDGIQKYEKPWPVLEKAWKNAVPTRIKPRNNEPIVVGSYKAPCQEYDRRMSLIVTNQLVEVEISILLVALSSSGDRSQVQTRAPIIYLLKTEVIWDRVLLLQFLDTRLLLPTVSGGVEVMIHITTMSSVLALMKVSNQNLYCKL</sequence>
<accession>A0ABD0YNE0</accession>
<protein>
    <submittedName>
        <fullName evidence="2">Uncharacterized protein</fullName>
    </submittedName>
</protein>
<reference evidence="2 3" key="1">
    <citation type="submission" date="2024-07" db="EMBL/GenBank/DDBJ databases">
        <title>Chromosome-level genome assembly of the water stick insect Ranatra chinensis (Heteroptera: Nepidae).</title>
        <authorList>
            <person name="Liu X."/>
        </authorList>
    </citation>
    <scope>NUCLEOTIDE SEQUENCE [LARGE SCALE GENOMIC DNA]</scope>
    <source>
        <strain evidence="2">Cailab_2021Rc</strain>
        <tissue evidence="2">Muscle</tissue>
    </source>
</reference>
<dbReference type="Proteomes" id="UP001558652">
    <property type="component" value="Unassembled WGS sequence"/>
</dbReference>
<dbReference type="AlphaFoldDB" id="A0ABD0YNE0"/>
<evidence type="ECO:0000313" key="3">
    <source>
        <dbReference type="Proteomes" id="UP001558652"/>
    </source>
</evidence>
<organism evidence="2 3">
    <name type="scientific">Ranatra chinensis</name>
    <dbReference type="NCBI Taxonomy" id="642074"/>
    <lineage>
        <taxon>Eukaryota</taxon>
        <taxon>Metazoa</taxon>
        <taxon>Ecdysozoa</taxon>
        <taxon>Arthropoda</taxon>
        <taxon>Hexapoda</taxon>
        <taxon>Insecta</taxon>
        <taxon>Pterygota</taxon>
        <taxon>Neoptera</taxon>
        <taxon>Paraneoptera</taxon>
        <taxon>Hemiptera</taxon>
        <taxon>Heteroptera</taxon>
        <taxon>Panheteroptera</taxon>
        <taxon>Nepomorpha</taxon>
        <taxon>Nepidae</taxon>
        <taxon>Ranatrinae</taxon>
        <taxon>Ranatra</taxon>
    </lineage>
</organism>
<keyword evidence="1" id="KW-0175">Coiled coil</keyword>
<proteinExistence type="predicted"/>
<evidence type="ECO:0000256" key="1">
    <source>
        <dbReference type="SAM" id="Coils"/>
    </source>
</evidence>
<feature type="coiled-coil region" evidence="1">
    <location>
        <begin position="114"/>
        <end position="148"/>
    </location>
</feature>